<protein>
    <submittedName>
        <fullName evidence="1">Uncharacterized protein</fullName>
    </submittedName>
</protein>
<accession>A0A5J6QR87</accession>
<gene>
    <name evidence="1" type="ORF">FXN65_24115</name>
</gene>
<keyword evidence="2" id="KW-1185">Reference proteome</keyword>
<dbReference type="KEGG" id="plal:FXN65_24115"/>
<name>A0A5J6QR87_9GAMM</name>
<evidence type="ECO:0000313" key="1">
    <source>
        <dbReference type="EMBL" id="QEY64994.1"/>
    </source>
</evidence>
<organism evidence="1 2">
    <name type="scientific">Metapseudomonas lalkuanensis</name>
    <dbReference type="NCBI Taxonomy" id="2604832"/>
    <lineage>
        <taxon>Bacteria</taxon>
        <taxon>Pseudomonadati</taxon>
        <taxon>Pseudomonadota</taxon>
        <taxon>Gammaproteobacteria</taxon>
        <taxon>Pseudomonadales</taxon>
        <taxon>Pseudomonadaceae</taxon>
        <taxon>Metapseudomonas</taxon>
    </lineage>
</organism>
<proteinExistence type="predicted"/>
<evidence type="ECO:0000313" key="2">
    <source>
        <dbReference type="Proteomes" id="UP000327179"/>
    </source>
</evidence>
<dbReference type="Proteomes" id="UP000327179">
    <property type="component" value="Chromosome"/>
</dbReference>
<sequence length="70" mass="8172">MPIPPMPYTLCCPRCFWKKTIIPLSDALIMGRDWYAKCPHCGYDILERRSASQTEILRARIERIFGLDRG</sequence>
<dbReference type="AlphaFoldDB" id="A0A5J6QR87"/>
<dbReference type="EMBL" id="CP043311">
    <property type="protein sequence ID" value="QEY64994.1"/>
    <property type="molecule type" value="Genomic_DNA"/>
</dbReference>
<reference evidence="1 2" key="1">
    <citation type="submission" date="2019-08" db="EMBL/GenBank/DDBJ databases">
        <title>Whole-genome Sequencing of e-waste polymer degrading bacterium Pseudomonas sp. strain PE08.</title>
        <authorList>
            <person name="Kirdat K."/>
            <person name="Debbarma P."/>
            <person name="Narawade N."/>
            <person name="Suyal D."/>
            <person name="Thorat V."/>
            <person name="Shouche Y."/>
            <person name="Goel R."/>
            <person name="Yadav A."/>
        </authorList>
    </citation>
    <scope>NUCLEOTIDE SEQUENCE [LARGE SCALE GENOMIC DNA]</scope>
    <source>
        <strain evidence="1 2">PE08</strain>
    </source>
</reference>